<dbReference type="EMBL" id="JACCAB010000001">
    <property type="protein sequence ID" value="NYG07779.1"/>
    <property type="molecule type" value="Genomic_DNA"/>
</dbReference>
<feature type="domain" description="T3SS peptide-binding chaperone" evidence="1">
    <location>
        <begin position="11"/>
        <end position="227"/>
    </location>
</feature>
<comment type="caution">
    <text evidence="2">The sequence shown here is derived from an EMBL/GenBank/DDBJ whole genome shotgun (WGS) entry which is preliminary data.</text>
</comment>
<protein>
    <recommendedName>
        <fullName evidence="1">T3SS peptide-binding chaperone domain-containing protein</fullName>
    </recommendedName>
</protein>
<evidence type="ECO:0000259" key="1">
    <source>
        <dbReference type="Pfam" id="PF22553"/>
    </source>
</evidence>
<keyword evidence="3" id="KW-1185">Reference proteome</keyword>
<evidence type="ECO:0000313" key="2">
    <source>
        <dbReference type="EMBL" id="NYG07779.1"/>
    </source>
</evidence>
<name>A0A852WG87_9MICO</name>
<organism evidence="2 3">
    <name type="scientific">Pedococcus badiiscoriae</name>
    <dbReference type="NCBI Taxonomy" id="642776"/>
    <lineage>
        <taxon>Bacteria</taxon>
        <taxon>Bacillati</taxon>
        <taxon>Actinomycetota</taxon>
        <taxon>Actinomycetes</taxon>
        <taxon>Micrococcales</taxon>
        <taxon>Intrasporangiaceae</taxon>
        <taxon>Pedococcus</taxon>
    </lineage>
</organism>
<proteinExistence type="predicted"/>
<evidence type="ECO:0000313" key="3">
    <source>
        <dbReference type="Proteomes" id="UP000573599"/>
    </source>
</evidence>
<accession>A0A852WG87</accession>
<dbReference type="InterPro" id="IPR054445">
    <property type="entry name" value="T3SS_chaperone_dom"/>
</dbReference>
<dbReference type="Proteomes" id="UP000573599">
    <property type="component" value="Unassembled WGS sequence"/>
</dbReference>
<reference evidence="2 3" key="1">
    <citation type="submission" date="2020-07" db="EMBL/GenBank/DDBJ databases">
        <title>Sequencing the genomes of 1000 actinobacteria strains.</title>
        <authorList>
            <person name="Klenk H.-P."/>
        </authorList>
    </citation>
    <scope>NUCLEOTIDE SEQUENCE [LARGE SCALE GENOMIC DNA]</scope>
    <source>
        <strain evidence="2 3">DSM 23987</strain>
    </source>
</reference>
<sequence length="227" mass="25045">MADINERLTNVQSWWIGSELVRRHPELTLIETHPGGGQYDCLTLVRSQPDPVENLVWLNRAGSIRVGDHMQFLTWEAERDYGDRHGAVRRIEAAAGLDSVKATPPSTAAAVALRAICRVLTSMLNEPEPWDARSAFYDSSGGDSGFRDLSAFPSAARAMEEHRPNDLDGHPGYRFWLLRRGDSTVAVVDTDAVVHLPDRHASLSDAYLKSKRSMTLAISATLGDVLP</sequence>
<gene>
    <name evidence="2" type="ORF">BJ986_002266</name>
</gene>
<dbReference type="RefSeq" id="WP_179422077.1">
    <property type="nucleotide sequence ID" value="NZ_JACCAB010000001.1"/>
</dbReference>
<dbReference type="AlphaFoldDB" id="A0A852WG87"/>
<dbReference type="Pfam" id="PF22553">
    <property type="entry name" value="TY-Chap2"/>
    <property type="match status" value="1"/>
</dbReference>